<evidence type="ECO:0000313" key="14">
    <source>
        <dbReference type="EMBL" id="KOX75042.1"/>
    </source>
</evidence>
<gene>
    <name evidence="14" type="ORF">WN51_12727</name>
</gene>
<dbReference type="PROSITE" id="PS51030">
    <property type="entry name" value="NUCLEAR_REC_DBD_2"/>
    <property type="match status" value="1"/>
</dbReference>
<feature type="domain" description="Nuclear receptor" evidence="12">
    <location>
        <begin position="46"/>
        <end position="123"/>
    </location>
</feature>
<dbReference type="SMART" id="SM00430">
    <property type="entry name" value="HOLI"/>
    <property type="match status" value="1"/>
</dbReference>
<evidence type="ECO:0000259" key="12">
    <source>
        <dbReference type="PROSITE" id="PS51030"/>
    </source>
</evidence>
<dbReference type="Gene3D" id="3.30.50.10">
    <property type="entry name" value="Erythroid Transcription Factor GATA-1, subunit A"/>
    <property type="match status" value="1"/>
</dbReference>
<dbReference type="AlphaFoldDB" id="A0A0N0BGM8"/>
<dbReference type="SUPFAM" id="SSF48508">
    <property type="entry name" value="Nuclear receptor ligand-binding domain"/>
    <property type="match status" value="1"/>
</dbReference>
<dbReference type="InterPro" id="IPR050274">
    <property type="entry name" value="Nuclear_hormone_rcpt_NR2"/>
</dbReference>
<evidence type="ECO:0000256" key="5">
    <source>
        <dbReference type="ARBA" id="ARBA00023015"/>
    </source>
</evidence>
<keyword evidence="2 10" id="KW-0479">Metal-binding</keyword>
<dbReference type="Pfam" id="PF00105">
    <property type="entry name" value="zf-C4"/>
    <property type="match status" value="1"/>
</dbReference>
<dbReference type="InterPro" id="IPR013088">
    <property type="entry name" value="Znf_NHR/GATA"/>
</dbReference>
<keyword evidence="4 10" id="KW-0862">Zinc</keyword>
<evidence type="ECO:0000256" key="2">
    <source>
        <dbReference type="ARBA" id="ARBA00022723"/>
    </source>
</evidence>
<reference evidence="14 15" key="1">
    <citation type="submission" date="2015-07" db="EMBL/GenBank/DDBJ databases">
        <title>The genome of Melipona quadrifasciata.</title>
        <authorList>
            <person name="Pan H."/>
            <person name="Kapheim K."/>
        </authorList>
    </citation>
    <scope>NUCLEOTIDE SEQUENCE [LARGE SCALE GENOMIC DNA]</scope>
    <source>
        <strain evidence="14">0111107301</strain>
        <tissue evidence="14">Whole body</tissue>
    </source>
</reference>
<dbReference type="GO" id="GO:0043565">
    <property type="term" value="F:sequence-specific DNA binding"/>
    <property type="evidence" value="ECO:0007669"/>
    <property type="project" value="InterPro"/>
</dbReference>
<keyword evidence="8 10" id="KW-0675">Receptor</keyword>
<dbReference type="CDD" id="cd07163">
    <property type="entry name" value="NR_DBD_TLX"/>
    <property type="match status" value="1"/>
</dbReference>
<feature type="domain" description="NR LBD" evidence="13">
    <location>
        <begin position="168"/>
        <end position="418"/>
    </location>
</feature>
<evidence type="ECO:0000256" key="3">
    <source>
        <dbReference type="ARBA" id="ARBA00022771"/>
    </source>
</evidence>
<dbReference type="PANTHER" id="PTHR24083">
    <property type="entry name" value="NUCLEAR HORMONE RECEPTOR"/>
    <property type="match status" value="1"/>
</dbReference>
<evidence type="ECO:0000259" key="13">
    <source>
        <dbReference type="PROSITE" id="PS51843"/>
    </source>
</evidence>
<comment type="similarity">
    <text evidence="10">Belongs to the nuclear hormone receptor family.</text>
</comment>
<dbReference type="InterPro" id="IPR035500">
    <property type="entry name" value="NHR-like_dom_sf"/>
</dbReference>
<accession>A0A0N0BGM8</accession>
<evidence type="ECO:0000256" key="6">
    <source>
        <dbReference type="ARBA" id="ARBA00023125"/>
    </source>
</evidence>
<dbReference type="PROSITE" id="PS51843">
    <property type="entry name" value="NR_LBD"/>
    <property type="match status" value="1"/>
</dbReference>
<dbReference type="GO" id="GO:0005634">
    <property type="term" value="C:nucleus"/>
    <property type="evidence" value="ECO:0007669"/>
    <property type="project" value="UniProtKB-SubCell"/>
</dbReference>
<dbReference type="InterPro" id="IPR001628">
    <property type="entry name" value="Znf_hrmn_rcpt"/>
</dbReference>
<dbReference type="GO" id="GO:0000122">
    <property type="term" value="P:negative regulation of transcription by RNA polymerase II"/>
    <property type="evidence" value="ECO:0007669"/>
    <property type="project" value="UniProtKB-ARBA"/>
</dbReference>
<evidence type="ECO:0000313" key="15">
    <source>
        <dbReference type="Proteomes" id="UP000053105"/>
    </source>
</evidence>
<dbReference type="InterPro" id="IPR001723">
    <property type="entry name" value="Nuclear_hrmn_rcpt"/>
</dbReference>
<name>A0A0N0BGM8_9HYME</name>
<keyword evidence="15" id="KW-1185">Reference proteome</keyword>
<keyword evidence="9 10" id="KW-0539">Nucleus</keyword>
<evidence type="ECO:0000256" key="4">
    <source>
        <dbReference type="ARBA" id="ARBA00022833"/>
    </source>
</evidence>
<dbReference type="Gene3D" id="1.10.565.10">
    <property type="entry name" value="Retinoid X Receptor"/>
    <property type="match status" value="1"/>
</dbReference>
<dbReference type="FunFam" id="3.30.50.10:FF:000019">
    <property type="entry name" value="Nuclear receptor subfamily 2 group E member"/>
    <property type="match status" value="1"/>
</dbReference>
<dbReference type="PROSITE" id="PS00031">
    <property type="entry name" value="NUCLEAR_REC_DBD_1"/>
    <property type="match status" value="1"/>
</dbReference>
<keyword evidence="6 10" id="KW-0238">DNA-binding</keyword>
<comment type="subcellular location">
    <subcellularLocation>
        <location evidence="1 10">Nucleus</location>
    </subcellularLocation>
</comment>
<organism evidence="14 15">
    <name type="scientific">Melipona quadrifasciata</name>
    <dbReference type="NCBI Taxonomy" id="166423"/>
    <lineage>
        <taxon>Eukaryota</taxon>
        <taxon>Metazoa</taxon>
        <taxon>Ecdysozoa</taxon>
        <taxon>Arthropoda</taxon>
        <taxon>Hexapoda</taxon>
        <taxon>Insecta</taxon>
        <taxon>Pterygota</taxon>
        <taxon>Neoptera</taxon>
        <taxon>Endopterygota</taxon>
        <taxon>Hymenoptera</taxon>
        <taxon>Apocrita</taxon>
        <taxon>Aculeata</taxon>
        <taxon>Apoidea</taxon>
        <taxon>Anthophila</taxon>
        <taxon>Apidae</taxon>
        <taxon>Melipona</taxon>
    </lineage>
</organism>
<dbReference type="InterPro" id="IPR000536">
    <property type="entry name" value="Nucl_hrmn_rcpt_lig-bd"/>
</dbReference>
<dbReference type="STRING" id="166423.A0A0N0BGM8"/>
<dbReference type="PRINTS" id="PR00047">
    <property type="entry name" value="STROIDFINGER"/>
</dbReference>
<dbReference type="OrthoDB" id="10045640at2759"/>
<proteinExistence type="inferred from homology"/>
<dbReference type="GO" id="GO:0008270">
    <property type="term" value="F:zinc ion binding"/>
    <property type="evidence" value="ECO:0007669"/>
    <property type="project" value="UniProtKB-KW"/>
</dbReference>
<evidence type="ECO:0000256" key="9">
    <source>
        <dbReference type="ARBA" id="ARBA00023242"/>
    </source>
</evidence>
<feature type="region of interest" description="Disordered" evidence="11">
    <location>
        <begin position="325"/>
        <end position="345"/>
    </location>
</feature>
<dbReference type="PRINTS" id="PR00398">
    <property type="entry name" value="STRDHORMONER"/>
</dbReference>
<dbReference type="GO" id="GO:0003700">
    <property type="term" value="F:DNA-binding transcription factor activity"/>
    <property type="evidence" value="ECO:0007669"/>
    <property type="project" value="InterPro"/>
</dbReference>
<evidence type="ECO:0000256" key="1">
    <source>
        <dbReference type="ARBA" id="ARBA00004123"/>
    </source>
</evidence>
<sequence>MGRVFRSTLSKIKKRRERPIKGEIKRYERSVVFLAAHLRAGRILYDIPCKVCRDHSSGKHYGIFACDGCAGFFKRSIRRNRQYVCKAKSKGGCMVDKTHRNQCRACRLAKCIQAGMNKDAVQHERGPRNSTLRRQMALYFKEPEMMANMMPPPGGAALDLALPKPPTEPRVSVAAPAPHHPLPHPIYCNSMAMSKIPINMAGLPSLPLIPAITAESICEQAARLLFLNVHWARDLAAGTNLVIEDQLTLLESSWRELFLLAAAQILPTLDPTALLPPGPQGLGLAVEVNRFRETLAGFHAMSLDQHEFACIRAIVLFKAGLDSEPLPSSRSSNGSASPSAGSRLRDPAAVARLRDGAQLTLGQKLSAASFGALRFGKLLLLLPTLRSVSAHAIEELFFRRTIGVIPIERIICDITFFGILLKIHIRTKQMLSKRIVIRAWDDREHESPLKENKIEDTLMQKYIVVSLKVVDTLRLVNNYNIGVGRRSDIFARKTEESRATGALLSAAPPGIAGHFTDLDFGNFALGGSWLPRRKRPTNEEEGRTLAVQSFPAFGSSSPVHLRYTCACT</sequence>
<keyword evidence="5 10" id="KW-0805">Transcription regulation</keyword>
<protein>
    <submittedName>
        <fullName evidence="14">Nuclear receptor subfamily 2 group E member 1</fullName>
    </submittedName>
</protein>
<evidence type="ECO:0000256" key="7">
    <source>
        <dbReference type="ARBA" id="ARBA00023163"/>
    </source>
</evidence>
<dbReference type="GO" id="GO:0032502">
    <property type="term" value="P:developmental process"/>
    <property type="evidence" value="ECO:0007669"/>
    <property type="project" value="UniProtKB-ARBA"/>
</dbReference>
<evidence type="ECO:0000256" key="10">
    <source>
        <dbReference type="RuleBase" id="RU004334"/>
    </source>
</evidence>
<dbReference type="Pfam" id="PF00104">
    <property type="entry name" value="Hormone_recep"/>
    <property type="match status" value="2"/>
</dbReference>
<dbReference type="SMART" id="SM00399">
    <property type="entry name" value="ZnF_C4"/>
    <property type="match status" value="1"/>
</dbReference>
<evidence type="ECO:0000256" key="8">
    <source>
        <dbReference type="ARBA" id="ARBA00023170"/>
    </source>
</evidence>
<evidence type="ECO:0000256" key="11">
    <source>
        <dbReference type="SAM" id="MobiDB-lite"/>
    </source>
</evidence>
<dbReference type="EMBL" id="KQ435775">
    <property type="protein sequence ID" value="KOX75042.1"/>
    <property type="molecule type" value="Genomic_DNA"/>
</dbReference>
<feature type="compositionally biased region" description="Low complexity" evidence="11">
    <location>
        <begin position="327"/>
        <end position="342"/>
    </location>
</feature>
<dbReference type="Proteomes" id="UP000053105">
    <property type="component" value="Unassembled WGS sequence"/>
</dbReference>
<dbReference type="SUPFAM" id="SSF57716">
    <property type="entry name" value="Glucocorticoid receptor-like (DNA-binding domain)"/>
    <property type="match status" value="1"/>
</dbReference>
<keyword evidence="3 10" id="KW-0863">Zinc-finger</keyword>
<keyword evidence="7 10" id="KW-0804">Transcription</keyword>